<dbReference type="PANTHER" id="PTHR22946:SF0">
    <property type="entry name" value="DIENELACTONE HYDROLASE DOMAIN-CONTAINING PROTEIN"/>
    <property type="match status" value="1"/>
</dbReference>
<organism evidence="3 4">
    <name type="scientific">Candidatus Muproteobacteria bacterium RBG_16_64_10</name>
    <dbReference type="NCBI Taxonomy" id="1817757"/>
    <lineage>
        <taxon>Bacteria</taxon>
        <taxon>Pseudomonadati</taxon>
        <taxon>Pseudomonadota</taxon>
        <taxon>Candidatus Muproteobacteria</taxon>
    </lineage>
</organism>
<dbReference type="Proteomes" id="UP000179334">
    <property type="component" value="Unassembled WGS sequence"/>
</dbReference>
<dbReference type="AlphaFoldDB" id="A0A1F6SWD2"/>
<feature type="signal peptide" evidence="1">
    <location>
        <begin position="1"/>
        <end position="19"/>
    </location>
</feature>
<feature type="domain" description="Dienelactone hydrolase" evidence="2">
    <location>
        <begin position="36"/>
        <end position="230"/>
    </location>
</feature>
<evidence type="ECO:0000259" key="2">
    <source>
        <dbReference type="Pfam" id="PF01738"/>
    </source>
</evidence>
<comment type="caution">
    <text evidence="3">The sequence shown here is derived from an EMBL/GenBank/DDBJ whole genome shotgun (WGS) entry which is preliminary data.</text>
</comment>
<keyword evidence="3" id="KW-0378">Hydrolase</keyword>
<dbReference type="InterPro" id="IPR002925">
    <property type="entry name" value="Dienelactn_hydro"/>
</dbReference>
<evidence type="ECO:0000256" key="1">
    <source>
        <dbReference type="SAM" id="SignalP"/>
    </source>
</evidence>
<dbReference type="PANTHER" id="PTHR22946">
    <property type="entry name" value="DIENELACTONE HYDROLASE DOMAIN-CONTAINING PROTEIN-RELATED"/>
    <property type="match status" value="1"/>
</dbReference>
<dbReference type="Gene3D" id="3.40.50.1820">
    <property type="entry name" value="alpha/beta hydrolase"/>
    <property type="match status" value="1"/>
</dbReference>
<sequence>MFRWLTGILLAVISTAALAAVKGEEVQYQAGDVVLKGYLAYDDAIKGKRPGILVVHEWWGHNNYARMRARTLAELGYTALAVDMYGDGKTADHPDTAKQFMSEVAQNLPLMKARFKAARKLLAKHKTVDNDRLGAIGYCFGGAVVLNMARTGEKLAGVVSFHGSLGTSEPARYGKVKAQVLVLNGADDQFVTAEQIEAFKKEMENAGAKYRFINYPGAKHSFTNPDADVYGPKFNMPLA</sequence>
<accession>A0A1F6SWD2</accession>
<dbReference type="InterPro" id="IPR029058">
    <property type="entry name" value="AB_hydrolase_fold"/>
</dbReference>
<evidence type="ECO:0000313" key="4">
    <source>
        <dbReference type="Proteomes" id="UP000179334"/>
    </source>
</evidence>
<feature type="non-terminal residue" evidence="3">
    <location>
        <position position="239"/>
    </location>
</feature>
<dbReference type="InterPro" id="IPR050261">
    <property type="entry name" value="FrsA_esterase"/>
</dbReference>
<protein>
    <submittedName>
        <fullName evidence="3">Dienelactone hydrolase</fullName>
    </submittedName>
</protein>
<name>A0A1F6SWD2_9PROT</name>
<evidence type="ECO:0000313" key="3">
    <source>
        <dbReference type="EMBL" id="OGI37045.1"/>
    </source>
</evidence>
<dbReference type="SUPFAM" id="SSF53474">
    <property type="entry name" value="alpha/beta-Hydrolases"/>
    <property type="match status" value="1"/>
</dbReference>
<keyword evidence="1" id="KW-0732">Signal</keyword>
<proteinExistence type="predicted"/>
<dbReference type="Pfam" id="PF01738">
    <property type="entry name" value="DLH"/>
    <property type="match status" value="1"/>
</dbReference>
<dbReference type="EMBL" id="MFSR01000108">
    <property type="protein sequence ID" value="OGI37045.1"/>
    <property type="molecule type" value="Genomic_DNA"/>
</dbReference>
<reference evidence="3 4" key="1">
    <citation type="journal article" date="2016" name="Nat. Commun.">
        <title>Thousands of microbial genomes shed light on interconnected biogeochemical processes in an aquifer system.</title>
        <authorList>
            <person name="Anantharaman K."/>
            <person name="Brown C.T."/>
            <person name="Hug L.A."/>
            <person name="Sharon I."/>
            <person name="Castelle C.J."/>
            <person name="Probst A.J."/>
            <person name="Thomas B.C."/>
            <person name="Singh A."/>
            <person name="Wilkins M.J."/>
            <person name="Karaoz U."/>
            <person name="Brodie E.L."/>
            <person name="Williams K.H."/>
            <person name="Hubbard S.S."/>
            <person name="Banfield J.F."/>
        </authorList>
    </citation>
    <scope>NUCLEOTIDE SEQUENCE [LARGE SCALE GENOMIC DNA]</scope>
</reference>
<dbReference type="GO" id="GO:0016787">
    <property type="term" value="F:hydrolase activity"/>
    <property type="evidence" value="ECO:0007669"/>
    <property type="project" value="UniProtKB-KW"/>
</dbReference>
<feature type="chain" id="PRO_5009225399" evidence="1">
    <location>
        <begin position="20"/>
        <end position="239"/>
    </location>
</feature>
<gene>
    <name evidence="3" type="ORF">A2V91_03430</name>
</gene>